<evidence type="ECO:0000256" key="1">
    <source>
        <dbReference type="SAM" id="Phobius"/>
    </source>
</evidence>
<keyword evidence="3" id="KW-1185">Reference proteome</keyword>
<keyword evidence="1" id="KW-0472">Membrane</keyword>
<evidence type="ECO:0000313" key="2">
    <source>
        <dbReference type="EMBL" id="KAK9710837.1"/>
    </source>
</evidence>
<dbReference type="AlphaFoldDB" id="A0AAW1JZC4"/>
<gene>
    <name evidence="2" type="ORF">QE152_g25824</name>
</gene>
<reference evidence="2 3" key="1">
    <citation type="journal article" date="2024" name="BMC Genomics">
        <title>De novo assembly and annotation of Popillia japonica's genome with initial clues to its potential as an invasive pest.</title>
        <authorList>
            <person name="Cucini C."/>
            <person name="Boschi S."/>
            <person name="Funari R."/>
            <person name="Cardaioli E."/>
            <person name="Iannotti N."/>
            <person name="Marturano G."/>
            <person name="Paoli F."/>
            <person name="Bruttini M."/>
            <person name="Carapelli A."/>
            <person name="Frati F."/>
            <person name="Nardi F."/>
        </authorList>
    </citation>
    <scope>NUCLEOTIDE SEQUENCE [LARGE SCALE GENOMIC DNA]</scope>
    <source>
        <strain evidence="2">DMR45628</strain>
    </source>
</reference>
<accession>A0AAW1JZC4</accession>
<dbReference type="EMBL" id="JASPKY010000288">
    <property type="protein sequence ID" value="KAK9710837.1"/>
    <property type="molecule type" value="Genomic_DNA"/>
</dbReference>
<feature type="transmembrane region" description="Helical" evidence="1">
    <location>
        <begin position="57"/>
        <end position="78"/>
    </location>
</feature>
<dbReference type="Proteomes" id="UP001458880">
    <property type="component" value="Unassembled WGS sequence"/>
</dbReference>
<sequence>MVVITEVEEIFMFLLVLFNNFYSNGINLNGRTMVAELKGCETRKNCVLAPILREHGFIIVVIAVIFKMIINGADHLCFPRFTPRKKTLKTP</sequence>
<protein>
    <submittedName>
        <fullName evidence="2">Uncharacterized protein</fullName>
    </submittedName>
</protein>
<comment type="caution">
    <text evidence="2">The sequence shown here is derived from an EMBL/GenBank/DDBJ whole genome shotgun (WGS) entry which is preliminary data.</text>
</comment>
<organism evidence="2 3">
    <name type="scientific">Popillia japonica</name>
    <name type="common">Japanese beetle</name>
    <dbReference type="NCBI Taxonomy" id="7064"/>
    <lineage>
        <taxon>Eukaryota</taxon>
        <taxon>Metazoa</taxon>
        <taxon>Ecdysozoa</taxon>
        <taxon>Arthropoda</taxon>
        <taxon>Hexapoda</taxon>
        <taxon>Insecta</taxon>
        <taxon>Pterygota</taxon>
        <taxon>Neoptera</taxon>
        <taxon>Endopterygota</taxon>
        <taxon>Coleoptera</taxon>
        <taxon>Polyphaga</taxon>
        <taxon>Scarabaeiformia</taxon>
        <taxon>Scarabaeidae</taxon>
        <taxon>Rutelinae</taxon>
        <taxon>Popillia</taxon>
    </lineage>
</organism>
<keyword evidence="1" id="KW-1133">Transmembrane helix</keyword>
<keyword evidence="1" id="KW-0812">Transmembrane</keyword>
<evidence type="ECO:0000313" key="3">
    <source>
        <dbReference type="Proteomes" id="UP001458880"/>
    </source>
</evidence>
<proteinExistence type="predicted"/>
<name>A0AAW1JZC4_POPJA</name>